<dbReference type="AlphaFoldDB" id="A0A6G0WKG7"/>
<name>A0A6G0WKG7_APHCR</name>
<evidence type="ECO:0000313" key="2">
    <source>
        <dbReference type="EMBL" id="KAF0727736.1"/>
    </source>
</evidence>
<proteinExistence type="predicted"/>
<dbReference type="EMBL" id="VUJU01008643">
    <property type="protein sequence ID" value="KAF0727736.1"/>
    <property type="molecule type" value="Genomic_DNA"/>
</dbReference>
<feature type="non-terminal residue" evidence="2">
    <location>
        <position position="1"/>
    </location>
</feature>
<comment type="caution">
    <text evidence="2">The sequence shown here is derived from an EMBL/GenBank/DDBJ whole genome shotgun (WGS) entry which is preliminary data.</text>
</comment>
<protein>
    <submittedName>
        <fullName evidence="2">Nucleic-acid-binding protein</fullName>
    </submittedName>
</protein>
<dbReference type="Proteomes" id="UP000478052">
    <property type="component" value="Unassembled WGS sequence"/>
</dbReference>
<sequence length="114" mass="12511">TYPGAIINFFASNAVKITPLVTARILMMLSHRGTKKSYFKRRSASKTNKAENNRPPVPSAANISIEPPLIKLKNYTKLTKNHNNIGTSQSISTNLSNFISNLNAIISPLISLLT</sequence>
<gene>
    <name evidence="2" type="ORF">FWK35_00032973</name>
</gene>
<evidence type="ECO:0000256" key="1">
    <source>
        <dbReference type="SAM" id="MobiDB-lite"/>
    </source>
</evidence>
<keyword evidence="3" id="KW-1185">Reference proteome</keyword>
<evidence type="ECO:0000313" key="3">
    <source>
        <dbReference type="Proteomes" id="UP000478052"/>
    </source>
</evidence>
<reference evidence="2 3" key="1">
    <citation type="submission" date="2019-08" db="EMBL/GenBank/DDBJ databases">
        <title>Whole genome of Aphis craccivora.</title>
        <authorList>
            <person name="Voronova N.V."/>
            <person name="Shulinski R.S."/>
            <person name="Bandarenka Y.V."/>
            <person name="Zhorov D.G."/>
            <person name="Warner D."/>
        </authorList>
    </citation>
    <scope>NUCLEOTIDE SEQUENCE [LARGE SCALE GENOMIC DNA]</scope>
    <source>
        <strain evidence="2">180601</strain>
        <tissue evidence="2">Whole Body</tissue>
    </source>
</reference>
<feature type="region of interest" description="Disordered" evidence="1">
    <location>
        <begin position="37"/>
        <end position="62"/>
    </location>
</feature>
<organism evidence="2 3">
    <name type="scientific">Aphis craccivora</name>
    <name type="common">Cowpea aphid</name>
    <dbReference type="NCBI Taxonomy" id="307492"/>
    <lineage>
        <taxon>Eukaryota</taxon>
        <taxon>Metazoa</taxon>
        <taxon>Ecdysozoa</taxon>
        <taxon>Arthropoda</taxon>
        <taxon>Hexapoda</taxon>
        <taxon>Insecta</taxon>
        <taxon>Pterygota</taxon>
        <taxon>Neoptera</taxon>
        <taxon>Paraneoptera</taxon>
        <taxon>Hemiptera</taxon>
        <taxon>Sternorrhyncha</taxon>
        <taxon>Aphidomorpha</taxon>
        <taxon>Aphidoidea</taxon>
        <taxon>Aphididae</taxon>
        <taxon>Aphidini</taxon>
        <taxon>Aphis</taxon>
        <taxon>Aphis</taxon>
    </lineage>
</organism>
<accession>A0A6G0WKG7</accession>